<gene>
    <name evidence="1" type="ORF">AGERDE_LOCUS12254</name>
</gene>
<accession>A0A9N9EE08</accession>
<keyword evidence="2" id="KW-1185">Reference proteome</keyword>
<name>A0A9N9EE08_9GLOM</name>
<dbReference type="AlphaFoldDB" id="A0A9N9EE08"/>
<sequence length="78" mass="8846">RKQGSTRCQTYKQDKYAYHPYPERCDSESPVGSYVMVVPPENLVHTAVGSYIIMPILGTGYSTEPENFFTSEPELIIQ</sequence>
<evidence type="ECO:0000313" key="1">
    <source>
        <dbReference type="EMBL" id="CAG8671004.1"/>
    </source>
</evidence>
<feature type="non-terminal residue" evidence="1">
    <location>
        <position position="1"/>
    </location>
</feature>
<organism evidence="1 2">
    <name type="scientific">Ambispora gerdemannii</name>
    <dbReference type="NCBI Taxonomy" id="144530"/>
    <lineage>
        <taxon>Eukaryota</taxon>
        <taxon>Fungi</taxon>
        <taxon>Fungi incertae sedis</taxon>
        <taxon>Mucoromycota</taxon>
        <taxon>Glomeromycotina</taxon>
        <taxon>Glomeromycetes</taxon>
        <taxon>Archaeosporales</taxon>
        <taxon>Ambisporaceae</taxon>
        <taxon>Ambispora</taxon>
    </lineage>
</organism>
<dbReference type="EMBL" id="CAJVPL010007729">
    <property type="protein sequence ID" value="CAG8671004.1"/>
    <property type="molecule type" value="Genomic_DNA"/>
</dbReference>
<dbReference type="Proteomes" id="UP000789831">
    <property type="component" value="Unassembled WGS sequence"/>
</dbReference>
<reference evidence="1" key="1">
    <citation type="submission" date="2021-06" db="EMBL/GenBank/DDBJ databases">
        <authorList>
            <person name="Kallberg Y."/>
            <person name="Tangrot J."/>
            <person name="Rosling A."/>
        </authorList>
    </citation>
    <scope>NUCLEOTIDE SEQUENCE</scope>
    <source>
        <strain evidence="1">MT106</strain>
    </source>
</reference>
<proteinExistence type="predicted"/>
<evidence type="ECO:0000313" key="2">
    <source>
        <dbReference type="Proteomes" id="UP000789831"/>
    </source>
</evidence>
<comment type="caution">
    <text evidence="1">The sequence shown here is derived from an EMBL/GenBank/DDBJ whole genome shotgun (WGS) entry which is preliminary data.</text>
</comment>
<protein>
    <submittedName>
        <fullName evidence="1">5237_t:CDS:1</fullName>
    </submittedName>
</protein>